<dbReference type="InterPro" id="IPR049202">
    <property type="entry name" value="DUF6817"/>
</dbReference>
<dbReference type="Pfam" id="PF20680">
    <property type="entry name" value="DUF6817"/>
    <property type="match status" value="1"/>
</dbReference>
<comment type="caution">
    <text evidence="2">The sequence shown here is derived from an EMBL/GenBank/DDBJ whole genome shotgun (WGS) entry which is preliminary data.</text>
</comment>
<accession>A0ABP7RII9</accession>
<dbReference type="EMBL" id="BAAAZX010000010">
    <property type="protein sequence ID" value="GAA3997989.1"/>
    <property type="molecule type" value="Genomic_DNA"/>
</dbReference>
<organism evidence="2 3">
    <name type="scientific">Streptomyces plumbiresistens</name>
    <dbReference type="NCBI Taxonomy" id="511811"/>
    <lineage>
        <taxon>Bacteria</taxon>
        <taxon>Bacillati</taxon>
        <taxon>Actinomycetota</taxon>
        <taxon>Actinomycetes</taxon>
        <taxon>Kitasatosporales</taxon>
        <taxon>Streptomycetaceae</taxon>
        <taxon>Streptomyces</taxon>
    </lineage>
</organism>
<dbReference type="RefSeq" id="WP_345564878.1">
    <property type="nucleotide sequence ID" value="NZ_BAAAZX010000010.1"/>
</dbReference>
<dbReference type="Proteomes" id="UP001500456">
    <property type="component" value="Unassembled WGS sequence"/>
</dbReference>
<reference evidence="3" key="1">
    <citation type="journal article" date="2019" name="Int. J. Syst. Evol. Microbiol.">
        <title>The Global Catalogue of Microorganisms (GCM) 10K type strain sequencing project: providing services to taxonomists for standard genome sequencing and annotation.</title>
        <authorList>
            <consortium name="The Broad Institute Genomics Platform"/>
            <consortium name="The Broad Institute Genome Sequencing Center for Infectious Disease"/>
            <person name="Wu L."/>
            <person name="Ma J."/>
        </authorList>
    </citation>
    <scope>NUCLEOTIDE SEQUENCE [LARGE SCALE GENOMIC DNA]</scope>
    <source>
        <strain evidence="3">JCM 16924</strain>
    </source>
</reference>
<protein>
    <recommendedName>
        <fullName evidence="1">DUF6817 domain-containing protein</fullName>
    </recommendedName>
</protein>
<keyword evidence="3" id="KW-1185">Reference proteome</keyword>
<feature type="domain" description="DUF6817" evidence="1">
    <location>
        <begin position="15"/>
        <end position="98"/>
    </location>
</feature>
<evidence type="ECO:0000313" key="2">
    <source>
        <dbReference type="EMBL" id="GAA3997989.1"/>
    </source>
</evidence>
<evidence type="ECO:0000313" key="3">
    <source>
        <dbReference type="Proteomes" id="UP001500456"/>
    </source>
</evidence>
<gene>
    <name evidence="2" type="ORF">GCM10022232_39010</name>
</gene>
<name>A0ABP7RII9_9ACTN</name>
<evidence type="ECO:0000259" key="1">
    <source>
        <dbReference type="Pfam" id="PF20680"/>
    </source>
</evidence>
<proteinExistence type="predicted"/>
<sequence length="196" mass="21084">MPAPPAATDRAVALVREFGAEGIAHPGGTLLAHLKRVQAQLATWKARPALQLAGLCHAFYGTDGFPTVLLPLDRREDLAAVIGVEAEAIVYLYASCDRKATYPSLSQGDANFHDRFTGCSSIPGPQSRRDFAELSAANEIDLARVDAVFRDKRSSELLALFTRLQDLLSADAWLDCRSVLAASAQLPPGERAPRAT</sequence>